<dbReference type="GO" id="GO:0044782">
    <property type="term" value="P:cilium organization"/>
    <property type="evidence" value="ECO:0000318"/>
    <property type="project" value="GO_Central"/>
</dbReference>
<evidence type="ECO:0000256" key="2">
    <source>
        <dbReference type="ARBA" id="ARBA00004316"/>
    </source>
</evidence>
<comment type="subcellular location">
    <subcellularLocation>
        <location evidence="2">Cell projection</location>
    </subcellularLocation>
    <subcellularLocation>
        <location evidence="1">Cytoplasm</location>
        <location evidence="1">Cytoskeleton</location>
    </subcellularLocation>
</comment>
<keyword evidence="6" id="KW-0175">Coiled coil</keyword>
<dbReference type="PANTHER" id="PTHR14871">
    <property type="entry name" value="DYNEIN REGULATORY COMPLEX PROTEIN 9"/>
    <property type="match status" value="1"/>
</dbReference>
<evidence type="ECO:0000313" key="8">
    <source>
        <dbReference type="Proteomes" id="UP000001542"/>
    </source>
</evidence>
<dbReference type="PANTHER" id="PTHR14871:SF1">
    <property type="entry name" value="DYNEIN REGULATORY COMPLEX PROTEIN 9"/>
    <property type="match status" value="1"/>
</dbReference>
<dbReference type="SMR" id="A2ERB8"/>
<protein>
    <recommendedName>
        <fullName evidence="9">Dynein regulatory complex protein 9</fullName>
    </recommendedName>
</protein>
<name>A2ERB8_TRIV3</name>
<evidence type="ECO:0008006" key="9">
    <source>
        <dbReference type="Google" id="ProtNLM"/>
    </source>
</evidence>
<dbReference type="InParanoid" id="A2ERB8"/>
<dbReference type="KEGG" id="tva:4762658"/>
<dbReference type="VEuPathDB" id="TrichDB:TVAGG3_1003920"/>
<evidence type="ECO:0000256" key="6">
    <source>
        <dbReference type="SAM" id="Coils"/>
    </source>
</evidence>
<dbReference type="RefSeq" id="XP_001317017.1">
    <property type="nucleotide sequence ID" value="XM_001316982.1"/>
</dbReference>
<dbReference type="InterPro" id="IPR042618">
    <property type="entry name" value="IQCG"/>
</dbReference>
<dbReference type="AlphaFoldDB" id="A2ERB8"/>
<dbReference type="STRING" id="5722.A2ERB8"/>
<feature type="coiled-coil region" evidence="6">
    <location>
        <begin position="283"/>
        <end position="344"/>
    </location>
</feature>
<evidence type="ECO:0000256" key="1">
    <source>
        <dbReference type="ARBA" id="ARBA00004245"/>
    </source>
</evidence>
<proteinExistence type="predicted"/>
<dbReference type="Proteomes" id="UP000001542">
    <property type="component" value="Unassembled WGS sequence"/>
</dbReference>
<keyword evidence="3" id="KW-0963">Cytoplasm</keyword>
<dbReference type="GO" id="GO:0005856">
    <property type="term" value="C:cytoskeleton"/>
    <property type="evidence" value="ECO:0007669"/>
    <property type="project" value="UniProtKB-SubCell"/>
</dbReference>
<keyword evidence="8" id="KW-1185">Reference proteome</keyword>
<evidence type="ECO:0000256" key="4">
    <source>
        <dbReference type="ARBA" id="ARBA00023212"/>
    </source>
</evidence>
<dbReference type="VEuPathDB" id="TrichDB:TVAG_305440"/>
<accession>A2ERB8</accession>
<dbReference type="GO" id="GO:0005737">
    <property type="term" value="C:cytoplasm"/>
    <property type="evidence" value="ECO:0000318"/>
    <property type="project" value="GO_Central"/>
</dbReference>
<dbReference type="OrthoDB" id="10254713at2759"/>
<gene>
    <name evidence="7" type="ORF">TVAG_305440</name>
</gene>
<reference evidence="7" key="2">
    <citation type="journal article" date="2007" name="Science">
        <title>Draft genome sequence of the sexually transmitted pathogen Trichomonas vaginalis.</title>
        <authorList>
            <person name="Carlton J.M."/>
            <person name="Hirt R.P."/>
            <person name="Silva J.C."/>
            <person name="Delcher A.L."/>
            <person name="Schatz M."/>
            <person name="Zhao Q."/>
            <person name="Wortman J.R."/>
            <person name="Bidwell S.L."/>
            <person name="Alsmark U.C.M."/>
            <person name="Besteiro S."/>
            <person name="Sicheritz-Ponten T."/>
            <person name="Noel C.J."/>
            <person name="Dacks J.B."/>
            <person name="Foster P.G."/>
            <person name="Simillion C."/>
            <person name="Van de Peer Y."/>
            <person name="Miranda-Saavedra D."/>
            <person name="Barton G.J."/>
            <person name="Westrop G.D."/>
            <person name="Mueller S."/>
            <person name="Dessi D."/>
            <person name="Fiori P.L."/>
            <person name="Ren Q."/>
            <person name="Paulsen I."/>
            <person name="Zhang H."/>
            <person name="Bastida-Corcuera F.D."/>
            <person name="Simoes-Barbosa A."/>
            <person name="Brown M.T."/>
            <person name="Hayes R.D."/>
            <person name="Mukherjee M."/>
            <person name="Okumura C.Y."/>
            <person name="Schneider R."/>
            <person name="Smith A.J."/>
            <person name="Vanacova S."/>
            <person name="Villalvazo M."/>
            <person name="Haas B.J."/>
            <person name="Pertea M."/>
            <person name="Feldblyum T.V."/>
            <person name="Utterback T.R."/>
            <person name="Shu C.L."/>
            <person name="Osoegawa K."/>
            <person name="de Jong P.J."/>
            <person name="Hrdy I."/>
            <person name="Horvathova L."/>
            <person name="Zubacova Z."/>
            <person name="Dolezal P."/>
            <person name="Malik S.B."/>
            <person name="Logsdon J.M. Jr."/>
            <person name="Henze K."/>
            <person name="Gupta A."/>
            <person name="Wang C.C."/>
            <person name="Dunne R.L."/>
            <person name="Upcroft J.A."/>
            <person name="Upcroft P."/>
            <person name="White O."/>
            <person name="Salzberg S.L."/>
            <person name="Tang P."/>
            <person name="Chiu C.-H."/>
            <person name="Lee Y.-S."/>
            <person name="Embley T.M."/>
            <person name="Coombs G.H."/>
            <person name="Mottram J.C."/>
            <person name="Tachezy J."/>
            <person name="Fraser-Liggett C.M."/>
            <person name="Johnson P.J."/>
        </authorList>
    </citation>
    <scope>NUCLEOTIDE SEQUENCE [LARGE SCALE GENOMIC DNA]</scope>
    <source>
        <strain evidence="7">G3</strain>
    </source>
</reference>
<keyword evidence="4" id="KW-0206">Cytoskeleton</keyword>
<dbReference type="EMBL" id="DS113465">
    <property type="protein sequence ID" value="EAY04794.1"/>
    <property type="molecule type" value="Genomic_DNA"/>
</dbReference>
<dbReference type="GO" id="GO:0031514">
    <property type="term" value="C:motile cilium"/>
    <property type="evidence" value="ECO:0000318"/>
    <property type="project" value="GO_Central"/>
</dbReference>
<evidence type="ECO:0000256" key="3">
    <source>
        <dbReference type="ARBA" id="ARBA00022490"/>
    </source>
</evidence>
<dbReference type="OMA" id="KVEEWYA"/>
<sequence>MQCKLRPLEAICVAGAVEDCLDRLRVLQSLTPSVITQRDELSNILGNTVAQIIKEQKVCEEKYEVLVKRRSELKSLSNKTRYKKNQDKIEAQAHELQELTRELCKHLRESPNVSQNLLKIQTERTDLITHFESFRKELLSTYSFQGIYEWASGRTTAYNKMMQIMQQDKDMQKEIKDLDEKIRKTEAEMARQLEDLDIKIKASKEELQQTQARIEDVKANRDDERQAHLEAQQNMNELNQSKLTQQVINAKLQLQNEKNVHSVTLSYFDRRRAKINQMMKEWTDKYETDIKQETEKLQGFKRRIDAATADYNELKPEKEEAERLMALETERAKERAKQNELRNSQTTVMNKIKILYLLHSKIRGPLPKPKRGKGKKK</sequence>
<evidence type="ECO:0000256" key="5">
    <source>
        <dbReference type="ARBA" id="ARBA00023273"/>
    </source>
</evidence>
<reference evidence="7" key="1">
    <citation type="submission" date="2006-10" db="EMBL/GenBank/DDBJ databases">
        <authorList>
            <person name="Amadeo P."/>
            <person name="Zhao Q."/>
            <person name="Wortman J."/>
            <person name="Fraser-Liggett C."/>
            <person name="Carlton J."/>
        </authorList>
    </citation>
    <scope>NUCLEOTIDE SEQUENCE</scope>
    <source>
        <strain evidence="7">G3</strain>
    </source>
</reference>
<feature type="coiled-coil region" evidence="6">
    <location>
        <begin position="161"/>
        <end position="241"/>
    </location>
</feature>
<evidence type="ECO:0000313" key="7">
    <source>
        <dbReference type="EMBL" id="EAY04794.1"/>
    </source>
</evidence>
<organism evidence="7 8">
    <name type="scientific">Trichomonas vaginalis (strain ATCC PRA-98 / G3)</name>
    <dbReference type="NCBI Taxonomy" id="412133"/>
    <lineage>
        <taxon>Eukaryota</taxon>
        <taxon>Metamonada</taxon>
        <taxon>Parabasalia</taxon>
        <taxon>Trichomonadida</taxon>
        <taxon>Trichomonadidae</taxon>
        <taxon>Trichomonas</taxon>
    </lineage>
</organism>
<dbReference type="eggNOG" id="ENOG502QQR7">
    <property type="taxonomic scope" value="Eukaryota"/>
</dbReference>
<keyword evidence="5" id="KW-0966">Cell projection</keyword>